<accession>A0A098LGF6</accession>
<dbReference type="EMBL" id="BBLT01000004">
    <property type="protein sequence ID" value="GAL85173.1"/>
    <property type="molecule type" value="Genomic_DNA"/>
</dbReference>
<comment type="similarity">
    <text evidence="1">Belongs to the universal stress protein A family.</text>
</comment>
<gene>
    <name evidence="3" type="ORF">MYP_2402</name>
</gene>
<feature type="domain" description="UspA" evidence="2">
    <location>
        <begin position="2"/>
        <end position="139"/>
    </location>
</feature>
<keyword evidence="4" id="KW-1185">Reference proteome</keyword>
<dbReference type="PANTHER" id="PTHR46268">
    <property type="entry name" value="STRESS RESPONSE PROTEIN NHAX"/>
    <property type="match status" value="1"/>
</dbReference>
<dbReference type="RefSeq" id="WP_045463319.1">
    <property type="nucleotide sequence ID" value="NZ_BBLT01000004.1"/>
</dbReference>
<dbReference type="PANTHER" id="PTHR46268:SF6">
    <property type="entry name" value="UNIVERSAL STRESS PROTEIN UP12"/>
    <property type="match status" value="1"/>
</dbReference>
<evidence type="ECO:0000256" key="1">
    <source>
        <dbReference type="ARBA" id="ARBA00008791"/>
    </source>
</evidence>
<evidence type="ECO:0000313" key="4">
    <source>
        <dbReference type="Proteomes" id="UP000030185"/>
    </source>
</evidence>
<dbReference type="STRING" id="153721.MYP_2402"/>
<dbReference type="OrthoDB" id="9788959at2"/>
<dbReference type="Gene3D" id="3.40.50.620">
    <property type="entry name" value="HUPs"/>
    <property type="match status" value="2"/>
</dbReference>
<evidence type="ECO:0000259" key="2">
    <source>
        <dbReference type="Pfam" id="PF00582"/>
    </source>
</evidence>
<dbReference type="PRINTS" id="PR01438">
    <property type="entry name" value="UNVRSLSTRESS"/>
</dbReference>
<reference evidence="3 4" key="1">
    <citation type="submission" date="2014-09" db="EMBL/GenBank/DDBJ databases">
        <title>Sporocytophaga myxococcoides PG-01 genome sequencing.</title>
        <authorList>
            <person name="Liu L."/>
            <person name="Gao P.J."/>
            <person name="Chen G.J."/>
            <person name="Wang L.S."/>
        </authorList>
    </citation>
    <scope>NUCLEOTIDE SEQUENCE [LARGE SCALE GENOMIC DNA]</scope>
    <source>
        <strain evidence="3 4">PG-01</strain>
    </source>
</reference>
<comment type="caution">
    <text evidence="3">The sequence shown here is derived from an EMBL/GenBank/DDBJ whole genome shotgun (WGS) entry which is preliminary data.</text>
</comment>
<protein>
    <submittedName>
        <fullName evidence="3">Uspa domain-containing protein</fullName>
    </submittedName>
</protein>
<feature type="domain" description="UspA" evidence="2">
    <location>
        <begin position="149"/>
        <end position="273"/>
    </location>
</feature>
<dbReference type="Proteomes" id="UP000030185">
    <property type="component" value="Unassembled WGS sequence"/>
</dbReference>
<dbReference type="CDD" id="cd00293">
    <property type="entry name" value="USP-like"/>
    <property type="match status" value="1"/>
</dbReference>
<organism evidence="3 4">
    <name type="scientific">Sporocytophaga myxococcoides</name>
    <dbReference type="NCBI Taxonomy" id="153721"/>
    <lineage>
        <taxon>Bacteria</taxon>
        <taxon>Pseudomonadati</taxon>
        <taxon>Bacteroidota</taxon>
        <taxon>Cytophagia</taxon>
        <taxon>Cytophagales</taxon>
        <taxon>Cytophagaceae</taxon>
        <taxon>Sporocytophaga</taxon>
    </lineage>
</organism>
<dbReference type="InterPro" id="IPR006016">
    <property type="entry name" value="UspA"/>
</dbReference>
<dbReference type="InterPro" id="IPR014729">
    <property type="entry name" value="Rossmann-like_a/b/a_fold"/>
</dbReference>
<dbReference type="InterPro" id="IPR006015">
    <property type="entry name" value="Universal_stress_UspA"/>
</dbReference>
<evidence type="ECO:0000313" key="3">
    <source>
        <dbReference type="EMBL" id="GAL85173.1"/>
    </source>
</evidence>
<sequence>MRVVLCPVDFSENSLKALEYAAAISAQTKTKLFILNKFTLTGGEKVEVRDNVFDKTKEEAEEKLNELRNIIQAEHKDLVVDVSVAYGIEPSQVILDFAEEIKADLIVMGTKGAGGFKEIFFGTTTTSVTSKASVPVLAFPVTAKPILPKSIVYATDLKREDEAVLYPLWNFAVILDAPLTFLYVAKDEEKGIDVIRKEMESSEGFTRIRRTLQVRFAEVKSNDVFGAIQDFANETNAGLIVLGNHQKNYLEKLRKGDLTRLMTMYTEVPLLILHKNK</sequence>
<dbReference type="SUPFAM" id="SSF52402">
    <property type="entry name" value="Adenine nucleotide alpha hydrolases-like"/>
    <property type="match status" value="2"/>
</dbReference>
<dbReference type="AlphaFoldDB" id="A0A098LGF6"/>
<name>A0A098LGF6_9BACT</name>
<proteinExistence type="inferred from homology"/>
<dbReference type="eggNOG" id="COG0589">
    <property type="taxonomic scope" value="Bacteria"/>
</dbReference>
<dbReference type="Pfam" id="PF00582">
    <property type="entry name" value="Usp"/>
    <property type="match status" value="2"/>
</dbReference>